<keyword evidence="2" id="KW-1185">Reference proteome</keyword>
<organism evidence="1 2">
    <name type="scientific">candidate division CSSED10-310 bacterium</name>
    <dbReference type="NCBI Taxonomy" id="2855610"/>
    <lineage>
        <taxon>Bacteria</taxon>
        <taxon>Bacteria division CSSED10-310</taxon>
    </lineage>
</organism>
<comment type="caution">
    <text evidence="1">The sequence shown here is derived from an EMBL/GenBank/DDBJ whole genome shotgun (WGS) entry which is preliminary data.</text>
</comment>
<protein>
    <submittedName>
        <fullName evidence="1">Uncharacterized protein</fullName>
    </submittedName>
</protein>
<dbReference type="Proteomes" id="UP001594351">
    <property type="component" value="Unassembled WGS sequence"/>
</dbReference>
<gene>
    <name evidence="1" type="ORF">ACFL27_24250</name>
</gene>
<dbReference type="EMBL" id="JBHPBY010000473">
    <property type="protein sequence ID" value="MFC1853322.1"/>
    <property type="molecule type" value="Genomic_DNA"/>
</dbReference>
<proteinExistence type="predicted"/>
<accession>A0ABV6Z4G1</accession>
<feature type="non-terminal residue" evidence="1">
    <location>
        <position position="1"/>
    </location>
</feature>
<reference evidence="1 2" key="1">
    <citation type="submission" date="2024-09" db="EMBL/GenBank/DDBJ databases">
        <title>Laminarin stimulates single cell rates of sulfate reduction while oxygen inhibits transcriptomic activity in coastal marine sediment.</title>
        <authorList>
            <person name="Lindsay M."/>
            <person name="Orcutt B."/>
            <person name="Emerson D."/>
            <person name="Stepanauskas R."/>
            <person name="D'Angelo T."/>
        </authorList>
    </citation>
    <scope>NUCLEOTIDE SEQUENCE [LARGE SCALE GENOMIC DNA]</scope>
    <source>
        <strain evidence="1">SAG AM-311-K15</strain>
    </source>
</reference>
<sequence length="67" mass="7737">KQEGLWLTFELLESPVECGKRDVSNFVPYISWCRITLKHAEPVATKPWRKRSVDSERALACKFEAGQ</sequence>
<evidence type="ECO:0000313" key="2">
    <source>
        <dbReference type="Proteomes" id="UP001594351"/>
    </source>
</evidence>
<name>A0ABV6Z4G1_UNCC1</name>
<evidence type="ECO:0000313" key="1">
    <source>
        <dbReference type="EMBL" id="MFC1853322.1"/>
    </source>
</evidence>